<dbReference type="EMBL" id="DYYG01000028">
    <property type="protein sequence ID" value="HJE23747.1"/>
    <property type="molecule type" value="Genomic_DNA"/>
</dbReference>
<dbReference type="GO" id="GO:0009350">
    <property type="term" value="C:ethanolamine ammonia-lyase complex"/>
    <property type="evidence" value="ECO:0007669"/>
    <property type="project" value="UniProtKB-UniRule"/>
</dbReference>
<dbReference type="Gene3D" id="3.40.50.11240">
    <property type="entry name" value="Ethanolamine ammonia-lyase light chain (EutC)"/>
    <property type="match status" value="1"/>
</dbReference>
<dbReference type="Proteomes" id="UP000742631">
    <property type="component" value="Unassembled WGS sequence"/>
</dbReference>
<evidence type="ECO:0000256" key="5">
    <source>
        <dbReference type="HAMAP-Rule" id="MF_00601"/>
    </source>
</evidence>
<accession>A0A921E3B8</accession>
<keyword evidence="2 5" id="KW-0456">Lyase</keyword>
<organism evidence="6 7">
    <name type="scientific">Methylorubrum populi</name>
    <dbReference type="NCBI Taxonomy" id="223967"/>
    <lineage>
        <taxon>Bacteria</taxon>
        <taxon>Pseudomonadati</taxon>
        <taxon>Pseudomonadota</taxon>
        <taxon>Alphaproteobacteria</taxon>
        <taxon>Hyphomicrobiales</taxon>
        <taxon>Methylobacteriaceae</taxon>
        <taxon>Methylorubrum</taxon>
    </lineage>
</organism>
<dbReference type="EC" id="4.3.1.7" evidence="5"/>
<feature type="binding site" evidence="5">
    <location>
        <position position="170"/>
    </location>
    <ligand>
        <name>adenosylcob(III)alamin</name>
        <dbReference type="ChEBI" id="CHEBI:18408"/>
    </ligand>
</feature>
<dbReference type="PANTHER" id="PTHR39330">
    <property type="entry name" value="ETHANOLAMINE AMMONIA-LYASE LIGHT CHAIN"/>
    <property type="match status" value="1"/>
</dbReference>
<dbReference type="PIRSF" id="PIRSF018982">
    <property type="entry name" value="EutC"/>
    <property type="match status" value="1"/>
</dbReference>
<feature type="binding site" evidence="5">
    <location>
        <position position="199"/>
    </location>
    <ligand>
        <name>adenosylcob(III)alamin</name>
        <dbReference type="ChEBI" id="CHEBI:18408"/>
    </ligand>
</feature>
<dbReference type="GO" id="GO:0046336">
    <property type="term" value="P:ethanolamine catabolic process"/>
    <property type="evidence" value="ECO:0007669"/>
    <property type="project" value="UniProtKB-UniRule"/>
</dbReference>
<reference evidence="6" key="2">
    <citation type="submission" date="2021-09" db="EMBL/GenBank/DDBJ databases">
        <authorList>
            <person name="Gilroy R."/>
        </authorList>
    </citation>
    <scope>NUCLEOTIDE SEQUENCE</scope>
    <source>
        <strain evidence="6">316</strain>
    </source>
</reference>
<dbReference type="NCBIfam" id="NF003971">
    <property type="entry name" value="PRK05465.1"/>
    <property type="match status" value="1"/>
</dbReference>
<comment type="caution">
    <text evidence="6">The sequence shown here is derived from an EMBL/GenBank/DDBJ whole genome shotgun (WGS) entry which is preliminary data.</text>
</comment>
<dbReference type="GO" id="GO:0031419">
    <property type="term" value="F:cobalamin binding"/>
    <property type="evidence" value="ECO:0007669"/>
    <property type="project" value="UniProtKB-UniRule"/>
</dbReference>
<evidence type="ECO:0000313" key="7">
    <source>
        <dbReference type="Proteomes" id="UP000742631"/>
    </source>
</evidence>
<evidence type="ECO:0000313" key="6">
    <source>
        <dbReference type="EMBL" id="HJE23747.1"/>
    </source>
</evidence>
<proteinExistence type="inferred from homology"/>
<evidence type="ECO:0000256" key="4">
    <source>
        <dbReference type="ARBA" id="ARBA00024446"/>
    </source>
</evidence>
<comment type="similarity">
    <text evidence="5">Belongs to the EutC family.</text>
</comment>
<dbReference type="AlphaFoldDB" id="A0A921E3B8"/>
<keyword evidence="4 5" id="KW-1283">Bacterial microcompartment</keyword>
<keyword evidence="3 5" id="KW-0170">Cobalt</keyword>
<comment type="cofactor">
    <cofactor evidence="5">
        <name>adenosylcob(III)alamin</name>
        <dbReference type="ChEBI" id="CHEBI:18408"/>
    </cofactor>
    <text evidence="5">Binds between the large and small subunits.</text>
</comment>
<dbReference type="Pfam" id="PF05985">
    <property type="entry name" value="EutC"/>
    <property type="match status" value="1"/>
</dbReference>
<dbReference type="GO" id="GO:0006520">
    <property type="term" value="P:amino acid metabolic process"/>
    <property type="evidence" value="ECO:0007669"/>
    <property type="project" value="InterPro"/>
</dbReference>
<evidence type="ECO:0000256" key="2">
    <source>
        <dbReference type="ARBA" id="ARBA00023239"/>
    </source>
</evidence>
<evidence type="ECO:0000256" key="1">
    <source>
        <dbReference type="ARBA" id="ARBA00022628"/>
    </source>
</evidence>
<comment type="subunit">
    <text evidence="5">The basic unit is a heterodimer which dimerizes to form tetramers. The heterotetramers trimerize; 6 large subunits form a core ring with 6 small subunits projecting outwards.</text>
</comment>
<dbReference type="InterPro" id="IPR042251">
    <property type="entry name" value="EutC_C"/>
</dbReference>
<comment type="pathway">
    <text evidence="5">Amine and polyamine degradation; ethanolamine degradation.</text>
</comment>
<keyword evidence="1 5" id="KW-0846">Cobalamin</keyword>
<name>A0A921E3B8_9HYPH</name>
<gene>
    <name evidence="5 6" type="primary">eutC</name>
    <name evidence="6" type="ORF">K8W01_08830</name>
</gene>
<reference evidence="6" key="1">
    <citation type="journal article" date="2021" name="PeerJ">
        <title>Extensive microbial diversity within the chicken gut microbiome revealed by metagenomics and culture.</title>
        <authorList>
            <person name="Gilroy R."/>
            <person name="Ravi A."/>
            <person name="Getino M."/>
            <person name="Pursley I."/>
            <person name="Horton D.L."/>
            <person name="Alikhan N.F."/>
            <person name="Baker D."/>
            <person name="Gharbi K."/>
            <person name="Hall N."/>
            <person name="Watson M."/>
            <person name="Adriaenssens E.M."/>
            <person name="Foster-Nyarko E."/>
            <person name="Jarju S."/>
            <person name="Secka A."/>
            <person name="Antonio M."/>
            <person name="Oren A."/>
            <person name="Chaudhuri R.R."/>
            <person name="La Ragione R."/>
            <person name="Hildebrand F."/>
            <person name="Pallen M.J."/>
        </authorList>
    </citation>
    <scope>NUCLEOTIDE SEQUENCE</scope>
    <source>
        <strain evidence="6">316</strain>
    </source>
</reference>
<evidence type="ECO:0000256" key="3">
    <source>
        <dbReference type="ARBA" id="ARBA00023285"/>
    </source>
</evidence>
<dbReference type="InterPro" id="IPR042255">
    <property type="entry name" value="EutC_N"/>
</dbReference>
<sequence length="254" mass="27595">MRERQPVRNEAFDRLRRLTPARVGLGRAGQGLPTESMLEFQLAHARAQDAVRAELDLARLGRKLPHPFLVVESAAGNRATYLQRPDLGRRLSESVLDLPRGGCDLAIVLGDGLSATAVEAHAPPLLAALLPMLAGWTVSPVIVARQARVALGDPIGERLGARCVLMLIGERPGLSAADSLGAYLTWNPIPGRRDSERNCVSNIRTRDGLHPLAAADKILWLLNEARRLSATGIVLKDRHVALPGDEAPIRWLEQ</sequence>
<dbReference type="InterPro" id="IPR009246">
    <property type="entry name" value="EutC"/>
</dbReference>
<comment type="catalytic activity">
    <reaction evidence="5">
        <text>ethanolamine = acetaldehyde + NH4(+)</text>
        <dbReference type="Rhea" id="RHEA:15313"/>
        <dbReference type="ChEBI" id="CHEBI:15343"/>
        <dbReference type="ChEBI" id="CHEBI:28938"/>
        <dbReference type="ChEBI" id="CHEBI:57603"/>
        <dbReference type="EC" id="4.3.1.7"/>
    </reaction>
</comment>
<comment type="function">
    <text evidence="5">Catalyzes the deamination of various vicinal amino-alcohols to oxo compounds. Allows this organism to utilize ethanolamine as the sole source of nitrogen and carbon in the presence of external vitamin B12.</text>
</comment>
<dbReference type="Gene3D" id="1.10.30.40">
    <property type="entry name" value="Ethanolamine ammonia-lyase light chain (EutC), N-terminal domain"/>
    <property type="match status" value="1"/>
</dbReference>
<dbReference type="GO" id="GO:0008851">
    <property type="term" value="F:ethanolamine ammonia-lyase activity"/>
    <property type="evidence" value="ECO:0007669"/>
    <property type="project" value="UniProtKB-UniRule"/>
</dbReference>
<dbReference type="GO" id="GO:0031471">
    <property type="term" value="C:ethanolamine degradation polyhedral organelle"/>
    <property type="evidence" value="ECO:0007669"/>
    <property type="project" value="UniProtKB-UniRule"/>
</dbReference>
<protein>
    <recommendedName>
        <fullName evidence="5">Ethanolamine ammonia-lyase small subunit</fullName>
        <shortName evidence="5">EAL small subunit</shortName>
        <ecNumber evidence="5">4.3.1.7</ecNumber>
    </recommendedName>
</protein>
<dbReference type="HAMAP" id="MF_00601">
    <property type="entry name" value="EutC"/>
    <property type="match status" value="1"/>
</dbReference>
<dbReference type="PANTHER" id="PTHR39330:SF1">
    <property type="entry name" value="ETHANOLAMINE AMMONIA-LYASE SMALL SUBUNIT"/>
    <property type="match status" value="1"/>
</dbReference>
<comment type="subcellular location">
    <subcellularLocation>
        <location evidence="5">Bacterial microcompartment</location>
    </subcellularLocation>
</comment>
<feature type="binding site" evidence="5">
    <location>
        <position position="149"/>
    </location>
    <ligand>
        <name>adenosylcob(III)alamin</name>
        <dbReference type="ChEBI" id="CHEBI:18408"/>
    </ligand>
</feature>